<keyword evidence="15" id="KW-0511">Multifunctional enzyme</keyword>
<evidence type="ECO:0000256" key="22">
    <source>
        <dbReference type="SAM" id="Phobius"/>
    </source>
</evidence>
<dbReference type="InterPro" id="IPR037143">
    <property type="entry name" value="4-PPantetheinyl_Trfase_dom_sf"/>
</dbReference>
<evidence type="ECO:0000313" key="25">
    <source>
        <dbReference type="Proteomes" id="UP000245956"/>
    </source>
</evidence>
<keyword evidence="22" id="KW-0812">Transmembrane</keyword>
<keyword evidence="12" id="KW-0576">Peroxisome</keyword>
<comment type="function">
    <text evidence="18">Second trifunctional enzyme acting on the beta-oxidation pathway for fatty acids, possessing hydratase-dehydrogenase-epimerase activities. Converts trans-2-enoyl-CoA via D-3-hydroxyacyl-CoA to 3-ketoacyl-CoA.</text>
</comment>
<feature type="transmembrane region" description="Helical" evidence="22">
    <location>
        <begin position="614"/>
        <end position="633"/>
    </location>
</feature>
<dbReference type="SUPFAM" id="SSF56214">
    <property type="entry name" value="4'-phosphopantetheinyl transferase"/>
    <property type="match status" value="1"/>
</dbReference>
<organism evidence="24 25">
    <name type="scientific">Purpureocillium lilacinum</name>
    <name type="common">Paecilomyces lilacinus</name>
    <dbReference type="NCBI Taxonomy" id="33203"/>
    <lineage>
        <taxon>Eukaryota</taxon>
        <taxon>Fungi</taxon>
        <taxon>Dikarya</taxon>
        <taxon>Ascomycota</taxon>
        <taxon>Pezizomycotina</taxon>
        <taxon>Sordariomycetes</taxon>
        <taxon>Hypocreomycetidae</taxon>
        <taxon>Hypocreales</taxon>
        <taxon>Ophiocordycipitaceae</taxon>
        <taxon>Purpureocillium</taxon>
    </lineage>
</organism>
<comment type="catalytic activity">
    <reaction evidence="17">
        <text>a (3R)-3-hydroxyacyl-CoA + NAD(+) = a 3-oxoacyl-CoA + NADH + H(+)</text>
        <dbReference type="Rhea" id="RHEA:32711"/>
        <dbReference type="ChEBI" id="CHEBI:15378"/>
        <dbReference type="ChEBI" id="CHEBI:57319"/>
        <dbReference type="ChEBI" id="CHEBI:57540"/>
        <dbReference type="ChEBI" id="CHEBI:57945"/>
        <dbReference type="ChEBI" id="CHEBI:90726"/>
        <dbReference type="EC" id="1.1.1.n12"/>
    </reaction>
</comment>
<comment type="caution">
    <text evidence="24">The sequence shown here is derived from an EMBL/GenBank/DDBJ whole genome shotgun (WGS) entry which is preliminary data.</text>
</comment>
<evidence type="ECO:0000256" key="6">
    <source>
        <dbReference type="ARBA" id="ARBA00013156"/>
    </source>
</evidence>
<dbReference type="SMART" id="SM00822">
    <property type="entry name" value="PKS_KR"/>
    <property type="match status" value="1"/>
</dbReference>
<dbReference type="Pfam" id="PF08611">
    <property type="entry name" value="DUF1774"/>
    <property type="match status" value="1"/>
</dbReference>
<evidence type="ECO:0000256" key="4">
    <source>
        <dbReference type="ARBA" id="ARBA00011245"/>
    </source>
</evidence>
<keyword evidence="7" id="KW-0677">Repeat</keyword>
<dbReference type="Gene3D" id="3.90.470.20">
    <property type="entry name" value="4'-phosphopantetheinyl transferase domain"/>
    <property type="match status" value="1"/>
</dbReference>
<evidence type="ECO:0000259" key="23">
    <source>
        <dbReference type="SMART" id="SM00822"/>
    </source>
</evidence>
<dbReference type="CDD" id="cd05353">
    <property type="entry name" value="hydroxyacyl-CoA-like_DH_SDR_c-like"/>
    <property type="match status" value="2"/>
</dbReference>
<dbReference type="InterPro" id="IPR036291">
    <property type="entry name" value="NAD(P)-bd_dom_sf"/>
</dbReference>
<comment type="pathway">
    <text evidence="2">Lipid metabolism; fatty acid beta-oxidation.</text>
</comment>
<dbReference type="GO" id="GO:0005777">
    <property type="term" value="C:peroxisome"/>
    <property type="evidence" value="ECO:0007669"/>
    <property type="project" value="UniProtKB-SubCell"/>
</dbReference>
<evidence type="ECO:0000256" key="19">
    <source>
        <dbReference type="ARBA" id="ARBA00073871"/>
    </source>
</evidence>
<feature type="compositionally biased region" description="Basic residues" evidence="21">
    <location>
        <begin position="278"/>
        <end position="287"/>
    </location>
</feature>
<sequence>MDEREDDQSGKARVEFSIMGSSGFGWPPAMVPVVWQAMRVVGYNVGGGGVGAVRRELGCVGGVDFLGLPLSSGGGDEHGDVGTSGRDVMYESTDIEAGAGGIRQNPDQGQWAGFLQASHSAASGQSRRQNLRIRCVDGAMYLRARWDRFARMRCRPGEQGPGAAGWVPAETGALQWTRPLIRYGGNYYLVGIHGYCGSRKYERIVMQRAKNVPACASRPAGSEAVCFPSPLLRLHALRLPRAPSSFFFPPNHHHPRAPGETSRHTPSQASEPQGGRGPKSRQSSRRRAMGGAWVMMGFVRVCVGGGGGGGGGGSGGHPLTPPRSPAPPSLSQALPLARAVIGTRGGGAAMRDVMMADEAGGIELACLVHGPWAKARAGRVALFGSRLTLLVGTAVLAGAATSPYQKGRVSSSLPPSPQLPPVISLYIPPCPGNCPAPVLVPPPTCSPAASFATFSSDSEVAASNLIPPCSSLRFASPRRFSHLYPCAAANPLRRSTRRRHGQLECLQVPPFPPGNPFTKRESHTSGSITTYKILTLLTWLLSVVVSVYYTIHKPHDGFTIRKRIWDQNYLYPSAFTMNHILGDVYWVGLFVLQFGYITHLFSRNADTVNAAASVGSHFILNNLFHFGFVMLFVRSHFHWAELLLILNFINLSSLYFRHHTYPRFIHAPTVSGPLAWTFVAIYWNGAIMVPHQHSLVARIFGNIFIWSILVYGMFFIIIYKDYTMGFALSMLAAAIGVAQFTRKIIALQWIFAFIIMALLFIMTVVVAVPAWTGREIRWRRAEPADQERAPLLNEYPPPPPPATVIRCQTETLFHFTTKYDVVAIIAIMIAREGIAECACFTFPYLPMMQRGTPSALSIMPKAFVKESNARSIGSFAATLPSGISLQEPTSMKPLRAFPFPLNVGTDICQISRIYTILRGPRRARFVNRILAPEELAQRDPRLAFLAGVGTTKSSSQTSAREAVKHDAEVALRETPLWKSAAFLAGRFAAKEAAIKAHSHRRLTFHDVIIERRAGGGEGRLGSGPPVARIRAPHKKTGDEAGAGEEEGEREDMSAMISISHDGDYATAHTVDTVALTNGDWLSKGCLFCFMRGYKNGPDRQRPDLGGYQRERRDAVRVLVSAGRRCCSRPPRIRYLLDGRSWPGNANERGAAKELYQDVFPARRRGRPPWMPWQGCPPRLVVLDGAVSVSRPHDFIATDWQAQFSVAPAHGLDAGWHVKPLSRSGLAPPPHPGAAWGIWQRRPSPLGTGSQQRGKELPDPPSSAEAPGSPASVWANRRPSEQKGRAALHLPPPVPPPPPRRASPHPPSSHLHTAPNPHLYPGPCFVSVLLFFLAGRETDGSSATSPPPPHIYARTYTHTMAEQLRYDGQVVVVTGAGGGLGRAYALFFGSRGASVVVNDLGGSFKGEGNSTKAADVVVDEIKAAGGKAVANYDSVENGERIIETAIKAFGRIDILLNNAGILRDISFKNIKDQDWDLIMKVHVKGAYKCARAAWPHFRKQKYGRVINTASAAGLFGSFGQTNYSAAKLAMVGFTETLAKEGIKYNILCNVIAPIAASRMTETVMPPDVLENLKPDWVVPLVAVLVHKNNTSETGGIFEVGGGHVAKLRWERSGGLLLKADDSYTPGAILKKWNKVVDFSSPQYPTGPNDFLGLLEESMKMGPNEQGEKLDFTGRVALVTGGGAGIGRAYALAFAKYGASVVVNDLVNPDDVVAEIKKMGGKAAGVKASAEDGDAVVKGAIDAFGRVDIIVNNAGILRDKAFSNMDDNLWDPVMNVHLRGTYKVTKAAWPYFLKQKYGRVINTTSTSGIYGNFGQANYAAAKCGILGFSRALALEGYKYGIYVNTIAPNAGTAMTATIMPEEMVQAFKPDYIAPLVLALCSDKCPDPTGGLYEVGSGWCGRTRWQRTGGHGFPVDVKLVPEEVVKHWKDIVNFDDGRTDNPEKTQESLQKIMANMENKAGASQGAGSAPAGNEYLSAIAEAVKTEGNPCEFKYEERDAILYNLGVGAKRTELQYTFEGNEDFQVLPTYGVIPPFSTEMPFDYNAIVPNFSPMMLLHGEQYLEIRQWPLPTSGRLVSRGRLLEVVDKGSAAIAKNGITTVNAETGQEVFYNEMTVFLRGCGGFDGPKKGQDRGSATAANVPPKRAPDVVVESQTTDDQAAIYRLSGDYNPLHIDPAFAKMGGFKAPILHGLCTFGIAGKAVYDRFGAFKNIKVRFAGPVIPGQTIVTEMWREGNRVVFQSKVKETGKPAIAGAAAELMTDDKSKM</sequence>
<comment type="catalytic activity">
    <reaction evidence="16">
        <text>a (3R)-3-hydroxyacyl-CoA = a (2E)-enoyl-CoA + H2O</text>
        <dbReference type="Rhea" id="RHEA:26526"/>
        <dbReference type="ChEBI" id="CHEBI:15377"/>
        <dbReference type="ChEBI" id="CHEBI:57319"/>
        <dbReference type="ChEBI" id="CHEBI:58856"/>
        <dbReference type="EC" id="4.2.1.119"/>
    </reaction>
</comment>
<feature type="region of interest" description="Disordered" evidence="21">
    <location>
        <begin position="309"/>
        <end position="331"/>
    </location>
</feature>
<accession>A0A2U3E7P1</accession>
<keyword evidence="11" id="KW-0443">Lipid metabolism</keyword>
<dbReference type="InterPro" id="IPR002539">
    <property type="entry name" value="MaoC-like_dom"/>
</dbReference>
<proteinExistence type="inferred from homology"/>
<feature type="region of interest" description="Disordered" evidence="21">
    <location>
        <begin position="1222"/>
        <end position="1314"/>
    </location>
</feature>
<reference evidence="24 25" key="1">
    <citation type="journal article" date="2016" name="Front. Microbiol.">
        <title>Genome and transcriptome sequences reveal the specific parasitism of the nematophagous Purpureocillium lilacinum 36-1.</title>
        <authorList>
            <person name="Xie J."/>
            <person name="Li S."/>
            <person name="Mo C."/>
            <person name="Xiao X."/>
            <person name="Peng D."/>
            <person name="Wang G."/>
            <person name="Xiao Y."/>
        </authorList>
    </citation>
    <scope>NUCLEOTIDE SEQUENCE [LARGE SCALE GENOMIC DNA]</scope>
    <source>
        <strain evidence="24 25">36-1</strain>
    </source>
</reference>
<evidence type="ECO:0000256" key="21">
    <source>
        <dbReference type="SAM" id="MobiDB-lite"/>
    </source>
</evidence>
<dbReference type="InterPro" id="IPR002347">
    <property type="entry name" value="SDR_fam"/>
</dbReference>
<feature type="compositionally biased region" description="Pro residues" evidence="21">
    <location>
        <begin position="319"/>
        <end position="328"/>
    </location>
</feature>
<keyword evidence="13" id="KW-0413">Isomerase</keyword>
<feature type="transmembrane region" description="Helical" evidence="22">
    <location>
        <begin position="724"/>
        <end position="742"/>
    </location>
</feature>
<dbReference type="GO" id="GO:0016491">
    <property type="term" value="F:oxidoreductase activity"/>
    <property type="evidence" value="ECO:0007669"/>
    <property type="project" value="UniProtKB-KW"/>
</dbReference>
<dbReference type="EMBL" id="LCWV01000009">
    <property type="protein sequence ID" value="PWI70523.1"/>
    <property type="molecule type" value="Genomic_DNA"/>
</dbReference>
<dbReference type="EC" id="4.2.1.119" evidence="6"/>
<evidence type="ECO:0000256" key="11">
    <source>
        <dbReference type="ARBA" id="ARBA00023098"/>
    </source>
</evidence>
<evidence type="ECO:0000256" key="17">
    <source>
        <dbReference type="ARBA" id="ARBA00052025"/>
    </source>
</evidence>
<feature type="transmembrane region" description="Helical" evidence="22">
    <location>
        <begin position="695"/>
        <end position="718"/>
    </location>
</feature>
<feature type="transmembrane region" description="Helical" evidence="22">
    <location>
        <begin position="664"/>
        <end position="683"/>
    </location>
</feature>
<dbReference type="Pfam" id="PF00106">
    <property type="entry name" value="adh_short"/>
    <property type="match status" value="2"/>
</dbReference>
<feature type="transmembrane region" description="Helical" evidence="22">
    <location>
        <begin position="533"/>
        <end position="551"/>
    </location>
</feature>
<evidence type="ECO:0000256" key="7">
    <source>
        <dbReference type="ARBA" id="ARBA00022737"/>
    </source>
</evidence>
<evidence type="ECO:0000256" key="13">
    <source>
        <dbReference type="ARBA" id="ARBA00023235"/>
    </source>
</evidence>
<comment type="subcellular location">
    <subcellularLocation>
        <location evidence="1">Peroxisome</location>
    </subcellularLocation>
</comment>
<evidence type="ECO:0000256" key="3">
    <source>
        <dbReference type="ARBA" id="ARBA00006484"/>
    </source>
</evidence>
<comment type="similarity">
    <text evidence="3">Belongs to the short-chain dehydrogenases/reductases (SDR) family.</text>
</comment>
<evidence type="ECO:0000256" key="14">
    <source>
        <dbReference type="ARBA" id="ARBA00023239"/>
    </source>
</evidence>
<dbReference type="SUPFAM" id="SSF51735">
    <property type="entry name" value="NAD(P)-binding Rossmann-fold domains"/>
    <property type="match status" value="2"/>
</dbReference>
<keyword evidence="9" id="KW-0521">NADP</keyword>
<evidence type="ECO:0000256" key="5">
    <source>
        <dbReference type="ARBA" id="ARBA00012456"/>
    </source>
</evidence>
<evidence type="ECO:0000256" key="10">
    <source>
        <dbReference type="ARBA" id="ARBA00023002"/>
    </source>
</evidence>
<evidence type="ECO:0000256" key="15">
    <source>
        <dbReference type="ARBA" id="ARBA00023268"/>
    </source>
</evidence>
<dbReference type="GO" id="GO:0006635">
    <property type="term" value="P:fatty acid beta-oxidation"/>
    <property type="evidence" value="ECO:0007669"/>
    <property type="project" value="UniProtKB-UniPathway"/>
</dbReference>
<keyword evidence="22" id="KW-0472">Membrane</keyword>
<gene>
    <name evidence="24" type="ORF">PCL_12922</name>
</gene>
<dbReference type="GO" id="GO:0016853">
    <property type="term" value="F:isomerase activity"/>
    <property type="evidence" value="ECO:0007669"/>
    <property type="project" value="UniProtKB-KW"/>
</dbReference>
<dbReference type="Gene3D" id="3.10.129.10">
    <property type="entry name" value="Hotdog Thioesterase"/>
    <property type="match status" value="1"/>
</dbReference>
<feature type="region of interest" description="Disordered" evidence="21">
    <location>
        <begin position="247"/>
        <end position="287"/>
    </location>
</feature>
<feature type="transmembrane region" description="Helical" evidence="22">
    <location>
        <begin position="749"/>
        <end position="771"/>
    </location>
</feature>
<dbReference type="Pfam" id="PF22622">
    <property type="entry name" value="MFE-2_hydrat-2_N"/>
    <property type="match status" value="1"/>
</dbReference>
<dbReference type="GO" id="GO:0018812">
    <property type="term" value="F:3-hydroxyacyl-CoA dehydratase activity"/>
    <property type="evidence" value="ECO:0007669"/>
    <property type="project" value="UniProtKB-EC"/>
</dbReference>
<feature type="domain" description="Ketoreductase" evidence="23">
    <location>
        <begin position="1673"/>
        <end position="1847"/>
    </location>
</feature>
<dbReference type="Gene3D" id="3.40.50.720">
    <property type="entry name" value="NAD(P)-binding Rossmann-like Domain"/>
    <property type="match status" value="2"/>
</dbReference>
<protein>
    <recommendedName>
        <fullName evidence="19">Peroxisomal hydratase-dehydrogenase-epimerase</fullName>
        <ecNumber evidence="5">1.1.1.n12</ecNumber>
        <ecNumber evidence="6">4.2.1.119</ecNumber>
    </recommendedName>
    <alternativeName>
        <fullName evidence="20">Multifunctional beta-oxidation protein</fullName>
    </alternativeName>
</protein>
<dbReference type="PRINTS" id="PR00080">
    <property type="entry name" value="SDRFAMILY"/>
</dbReference>
<evidence type="ECO:0000256" key="20">
    <source>
        <dbReference type="ARBA" id="ARBA00081853"/>
    </source>
</evidence>
<evidence type="ECO:0000256" key="9">
    <source>
        <dbReference type="ARBA" id="ARBA00022857"/>
    </source>
</evidence>
<dbReference type="PROSITE" id="PS00061">
    <property type="entry name" value="ADH_SHORT"/>
    <property type="match status" value="1"/>
</dbReference>
<feature type="compositionally biased region" description="Low complexity" evidence="21">
    <location>
        <begin position="1261"/>
        <end position="1271"/>
    </location>
</feature>
<dbReference type="PANTHER" id="PTHR45024">
    <property type="entry name" value="DEHYDROGENASES, SHORT CHAIN"/>
    <property type="match status" value="1"/>
</dbReference>
<feature type="transmembrane region" description="Helical" evidence="22">
    <location>
        <begin position="640"/>
        <end position="658"/>
    </location>
</feature>
<dbReference type="EC" id="1.1.1.n12" evidence="5"/>
<dbReference type="FunFam" id="3.40.50.720:FF:000185">
    <property type="entry name" value="peroxisomal multifunctional enzyme type 2"/>
    <property type="match status" value="1"/>
</dbReference>
<comment type="subunit">
    <text evidence="4">Monomer.</text>
</comment>
<dbReference type="InterPro" id="IPR020904">
    <property type="entry name" value="Sc_DH/Rdtase_CS"/>
</dbReference>
<evidence type="ECO:0000256" key="12">
    <source>
        <dbReference type="ARBA" id="ARBA00023140"/>
    </source>
</evidence>
<keyword evidence="8" id="KW-0276">Fatty acid metabolism</keyword>
<dbReference type="PANTHER" id="PTHR45024:SF2">
    <property type="entry name" value="SCP2 DOMAIN-CONTAINING PROTEIN"/>
    <property type="match status" value="1"/>
</dbReference>
<dbReference type="SUPFAM" id="SSF54637">
    <property type="entry name" value="Thioesterase/thiol ester dehydrase-isomerase"/>
    <property type="match status" value="2"/>
</dbReference>
<dbReference type="InterPro" id="IPR057326">
    <property type="entry name" value="KR_dom"/>
</dbReference>
<evidence type="ECO:0000256" key="16">
    <source>
        <dbReference type="ARBA" id="ARBA00029334"/>
    </source>
</evidence>
<dbReference type="GO" id="GO:0008897">
    <property type="term" value="F:holo-[acyl-carrier-protein] synthase activity"/>
    <property type="evidence" value="ECO:0007669"/>
    <property type="project" value="InterPro"/>
</dbReference>
<evidence type="ECO:0000256" key="8">
    <source>
        <dbReference type="ARBA" id="ARBA00022832"/>
    </source>
</evidence>
<dbReference type="PRINTS" id="PR00081">
    <property type="entry name" value="GDHRDH"/>
</dbReference>
<evidence type="ECO:0000256" key="1">
    <source>
        <dbReference type="ARBA" id="ARBA00004275"/>
    </source>
</evidence>
<evidence type="ECO:0000256" key="2">
    <source>
        <dbReference type="ARBA" id="ARBA00005005"/>
    </source>
</evidence>
<dbReference type="CDD" id="cd03448">
    <property type="entry name" value="HDE_HSD"/>
    <property type="match status" value="1"/>
</dbReference>
<dbReference type="InterPro" id="IPR029069">
    <property type="entry name" value="HotDog_dom_sf"/>
</dbReference>
<evidence type="ECO:0000256" key="18">
    <source>
        <dbReference type="ARBA" id="ARBA00055743"/>
    </source>
</evidence>
<dbReference type="Proteomes" id="UP000245956">
    <property type="component" value="Unassembled WGS sequence"/>
</dbReference>
<keyword evidence="10" id="KW-0560">Oxidoreductase</keyword>
<keyword evidence="22" id="KW-1133">Transmembrane helix</keyword>
<name>A0A2U3E7P1_PURLI</name>
<dbReference type="FunFam" id="3.10.129.10:FF:000013">
    <property type="entry name" value="Peroxisomal multifunctional enzyme type 2"/>
    <property type="match status" value="1"/>
</dbReference>
<dbReference type="InterPro" id="IPR051687">
    <property type="entry name" value="Peroxisomal_Beta-Oxidation"/>
</dbReference>
<dbReference type="InterPro" id="IPR013920">
    <property type="entry name" value="DUF1774_fun"/>
</dbReference>
<dbReference type="Pfam" id="PF01575">
    <property type="entry name" value="MaoC_dehydratas"/>
    <property type="match status" value="1"/>
</dbReference>
<dbReference type="FunFam" id="3.40.50.720:FF:000410">
    <property type="entry name" value="Peroxisomal multifunctional beta-oxidation protein"/>
    <property type="match status" value="1"/>
</dbReference>
<dbReference type="InterPro" id="IPR054357">
    <property type="entry name" value="MFE-2_N"/>
</dbReference>
<dbReference type="UniPathway" id="UPA00659"/>
<evidence type="ECO:0000313" key="24">
    <source>
        <dbReference type="EMBL" id="PWI70523.1"/>
    </source>
</evidence>
<keyword evidence="14" id="KW-0456">Lyase</keyword>
<feature type="region of interest" description="Disordered" evidence="21">
    <location>
        <begin position="1014"/>
        <end position="1049"/>
    </location>
</feature>
<feature type="compositionally biased region" description="Pro residues" evidence="21">
    <location>
        <begin position="1289"/>
        <end position="1306"/>
    </location>
</feature>
<dbReference type="GO" id="GO:0000287">
    <property type="term" value="F:magnesium ion binding"/>
    <property type="evidence" value="ECO:0007669"/>
    <property type="project" value="InterPro"/>
</dbReference>